<evidence type="ECO:0000256" key="4">
    <source>
        <dbReference type="ARBA" id="ARBA00023159"/>
    </source>
</evidence>
<dbReference type="PRINTS" id="PR00039">
    <property type="entry name" value="HTHLYSR"/>
</dbReference>
<gene>
    <name evidence="7" type="ORF">O4G74_00580</name>
</gene>
<dbReference type="InterPro" id="IPR036388">
    <property type="entry name" value="WH-like_DNA-bd_sf"/>
</dbReference>
<comment type="caution">
    <text evidence="7">The sequence shown here is derived from an EMBL/GenBank/DDBJ whole genome shotgun (WGS) entry which is preliminary data.</text>
</comment>
<dbReference type="PROSITE" id="PS50931">
    <property type="entry name" value="HTH_LYSR"/>
    <property type="match status" value="1"/>
</dbReference>
<evidence type="ECO:0000256" key="2">
    <source>
        <dbReference type="ARBA" id="ARBA00023015"/>
    </source>
</evidence>
<accession>A0ABT4LQ96</accession>
<keyword evidence="8" id="KW-1185">Reference proteome</keyword>
<evidence type="ECO:0000313" key="8">
    <source>
        <dbReference type="Proteomes" id="UP001083770"/>
    </source>
</evidence>
<dbReference type="Pfam" id="PF03466">
    <property type="entry name" value="LysR_substrate"/>
    <property type="match status" value="1"/>
</dbReference>
<dbReference type="Proteomes" id="UP001083770">
    <property type="component" value="Unassembled WGS sequence"/>
</dbReference>
<dbReference type="InterPro" id="IPR000847">
    <property type="entry name" value="LysR_HTH_N"/>
</dbReference>
<sequence>MRPTLRQLQYIVAVADCGRFHEAARRLHVSQPSLSTQLAEAELDLGVTIFERGRNGATPTPVGAEIIRQSRRILTEVEELRTLALGGKQTIAGRIRLGVLPSIGPYLLPRVTRELHTRFPDLRLSVNECDTLELDRGLRDARFDIVISTPGDHPGLQSIDLFEEKLWVCGPPEDLPLGDAGPVRLSQLSKRPFLTLGAGHRLSKLIGEIAREAGTTISAEYEGSSLDAARQMAVMGAGYAILPSLYALSEAKRDPDFIVREIDHPQCCRRIGLIWRPSSPLAREFQEVAKLMQSVAERLLLEEG</sequence>
<dbReference type="CDD" id="cd08411">
    <property type="entry name" value="PBP2_OxyR"/>
    <property type="match status" value="1"/>
</dbReference>
<keyword evidence="3" id="KW-0238">DNA-binding</keyword>
<evidence type="ECO:0000256" key="1">
    <source>
        <dbReference type="ARBA" id="ARBA00009437"/>
    </source>
</evidence>
<dbReference type="SUPFAM" id="SSF53850">
    <property type="entry name" value="Periplasmic binding protein-like II"/>
    <property type="match status" value="1"/>
</dbReference>
<evidence type="ECO:0000313" key="7">
    <source>
        <dbReference type="EMBL" id="MCZ4296542.1"/>
    </source>
</evidence>
<dbReference type="RefSeq" id="WP_269400734.1">
    <property type="nucleotide sequence ID" value="NZ_JAPWGW010000001.1"/>
</dbReference>
<dbReference type="SUPFAM" id="SSF46785">
    <property type="entry name" value="Winged helix' DNA-binding domain"/>
    <property type="match status" value="1"/>
</dbReference>
<evidence type="ECO:0000256" key="5">
    <source>
        <dbReference type="ARBA" id="ARBA00023163"/>
    </source>
</evidence>
<keyword evidence="4" id="KW-0010">Activator</keyword>
<proteinExistence type="inferred from homology"/>
<keyword evidence="5" id="KW-0804">Transcription</keyword>
<keyword evidence="2" id="KW-0805">Transcription regulation</keyword>
<dbReference type="PANTHER" id="PTHR30346:SF26">
    <property type="entry name" value="HYDROGEN PEROXIDE-INDUCIBLE GENES ACTIVATOR"/>
    <property type="match status" value="1"/>
</dbReference>
<comment type="similarity">
    <text evidence="1">Belongs to the LysR transcriptional regulatory family.</text>
</comment>
<dbReference type="InterPro" id="IPR036390">
    <property type="entry name" value="WH_DNA-bd_sf"/>
</dbReference>
<dbReference type="PANTHER" id="PTHR30346">
    <property type="entry name" value="TRANSCRIPTIONAL DUAL REGULATOR HCAR-RELATED"/>
    <property type="match status" value="1"/>
</dbReference>
<dbReference type="Gene3D" id="3.40.190.10">
    <property type="entry name" value="Periplasmic binding protein-like II"/>
    <property type="match status" value="2"/>
</dbReference>
<name>A0ABT4LQ96_9PROT</name>
<evidence type="ECO:0000259" key="6">
    <source>
        <dbReference type="PROSITE" id="PS50931"/>
    </source>
</evidence>
<dbReference type="Gene3D" id="1.10.10.10">
    <property type="entry name" value="Winged helix-like DNA-binding domain superfamily/Winged helix DNA-binding domain"/>
    <property type="match status" value="1"/>
</dbReference>
<dbReference type="InterPro" id="IPR005119">
    <property type="entry name" value="LysR_subst-bd"/>
</dbReference>
<reference evidence="7" key="1">
    <citation type="submission" date="2022-12" db="EMBL/GenBank/DDBJ databases">
        <title>Bacterial isolates from different developmental stages of Nematostella vectensis.</title>
        <authorList>
            <person name="Fraune S."/>
        </authorList>
    </citation>
    <scope>NUCLEOTIDE SEQUENCE</scope>
    <source>
        <strain evidence="7">G21632-S1</strain>
    </source>
</reference>
<organism evidence="7 8">
    <name type="scientific">Henriciella marina</name>
    <dbReference type="NCBI Taxonomy" id="453851"/>
    <lineage>
        <taxon>Bacteria</taxon>
        <taxon>Pseudomonadati</taxon>
        <taxon>Pseudomonadota</taxon>
        <taxon>Alphaproteobacteria</taxon>
        <taxon>Hyphomonadales</taxon>
        <taxon>Hyphomonadaceae</taxon>
        <taxon>Henriciella</taxon>
    </lineage>
</organism>
<feature type="domain" description="HTH lysR-type" evidence="6">
    <location>
        <begin position="3"/>
        <end position="60"/>
    </location>
</feature>
<evidence type="ECO:0000256" key="3">
    <source>
        <dbReference type="ARBA" id="ARBA00023125"/>
    </source>
</evidence>
<dbReference type="Pfam" id="PF00126">
    <property type="entry name" value="HTH_1"/>
    <property type="match status" value="1"/>
</dbReference>
<dbReference type="EMBL" id="JAPWGW010000001">
    <property type="protein sequence ID" value="MCZ4296542.1"/>
    <property type="molecule type" value="Genomic_DNA"/>
</dbReference>
<protein>
    <submittedName>
        <fullName evidence="7">LysR substrate-binding domain-containing protein</fullName>
    </submittedName>
</protein>